<evidence type="ECO:0000313" key="1">
    <source>
        <dbReference type="EMBL" id="KAG7312504.1"/>
    </source>
</evidence>
<organism evidence="1 2">
    <name type="scientific">Plutella xylostella</name>
    <name type="common">Diamondback moth</name>
    <name type="synonym">Plutella maculipennis</name>
    <dbReference type="NCBI Taxonomy" id="51655"/>
    <lineage>
        <taxon>Eukaryota</taxon>
        <taxon>Metazoa</taxon>
        <taxon>Ecdysozoa</taxon>
        <taxon>Arthropoda</taxon>
        <taxon>Hexapoda</taxon>
        <taxon>Insecta</taxon>
        <taxon>Pterygota</taxon>
        <taxon>Neoptera</taxon>
        <taxon>Endopterygota</taxon>
        <taxon>Lepidoptera</taxon>
        <taxon>Glossata</taxon>
        <taxon>Ditrysia</taxon>
        <taxon>Yponomeutoidea</taxon>
        <taxon>Plutellidae</taxon>
        <taxon>Plutella</taxon>
    </lineage>
</organism>
<gene>
    <name evidence="1" type="ORF">JYU34_002023</name>
</gene>
<sequence length="56" mass="6680">MRQTWPAQFHLSFAVSTPTSTMQVWERSMVFLTRSVNFTPRRLRSIALWQTFSLVF</sequence>
<name>A0ABQ7R5C6_PLUXY</name>
<keyword evidence="2" id="KW-1185">Reference proteome</keyword>
<dbReference type="Proteomes" id="UP000823941">
    <property type="component" value="Chromosome 3"/>
</dbReference>
<protein>
    <submittedName>
        <fullName evidence="1">Uncharacterized protein</fullName>
    </submittedName>
</protein>
<evidence type="ECO:0000313" key="2">
    <source>
        <dbReference type="Proteomes" id="UP000823941"/>
    </source>
</evidence>
<reference evidence="1 2" key="1">
    <citation type="submission" date="2021-06" db="EMBL/GenBank/DDBJ databases">
        <title>A haploid diamondback moth (Plutella xylostella L.) genome assembly resolves 31 chromosomes and identifies a diamide resistance mutation.</title>
        <authorList>
            <person name="Ward C.M."/>
            <person name="Perry K.D."/>
            <person name="Baker G."/>
            <person name="Powis K."/>
            <person name="Heckel D.G."/>
            <person name="Baxter S.W."/>
        </authorList>
    </citation>
    <scope>NUCLEOTIDE SEQUENCE [LARGE SCALE GENOMIC DNA]</scope>
    <source>
        <strain evidence="1 2">LV</strain>
        <tissue evidence="1">Single pupa</tissue>
    </source>
</reference>
<accession>A0ABQ7R5C6</accession>
<proteinExistence type="predicted"/>
<comment type="caution">
    <text evidence="1">The sequence shown here is derived from an EMBL/GenBank/DDBJ whole genome shotgun (WGS) entry which is preliminary data.</text>
</comment>
<dbReference type="EMBL" id="JAHIBW010000003">
    <property type="protein sequence ID" value="KAG7312504.1"/>
    <property type="molecule type" value="Genomic_DNA"/>
</dbReference>